<organism evidence="1 2">
    <name type="scientific">Allacma fusca</name>
    <dbReference type="NCBI Taxonomy" id="39272"/>
    <lineage>
        <taxon>Eukaryota</taxon>
        <taxon>Metazoa</taxon>
        <taxon>Ecdysozoa</taxon>
        <taxon>Arthropoda</taxon>
        <taxon>Hexapoda</taxon>
        <taxon>Collembola</taxon>
        <taxon>Symphypleona</taxon>
        <taxon>Sminthuridae</taxon>
        <taxon>Allacma</taxon>
    </lineage>
</organism>
<protein>
    <submittedName>
        <fullName evidence="1">Uncharacterized protein</fullName>
    </submittedName>
</protein>
<dbReference type="AlphaFoldDB" id="A0A8J2JZV5"/>
<comment type="caution">
    <text evidence="1">The sequence shown here is derived from an EMBL/GenBank/DDBJ whole genome shotgun (WGS) entry which is preliminary data.</text>
</comment>
<evidence type="ECO:0000313" key="1">
    <source>
        <dbReference type="EMBL" id="CAG7729597.1"/>
    </source>
</evidence>
<name>A0A8J2JZV5_9HEXA</name>
<dbReference type="Proteomes" id="UP000708208">
    <property type="component" value="Unassembled WGS sequence"/>
</dbReference>
<dbReference type="EMBL" id="CAJVCH010181109">
    <property type="protein sequence ID" value="CAG7729597.1"/>
    <property type="molecule type" value="Genomic_DNA"/>
</dbReference>
<accession>A0A8J2JZV5</accession>
<keyword evidence="2" id="KW-1185">Reference proteome</keyword>
<proteinExistence type="predicted"/>
<reference evidence="1" key="1">
    <citation type="submission" date="2021-06" db="EMBL/GenBank/DDBJ databases">
        <authorList>
            <person name="Hodson N. C."/>
            <person name="Mongue J. A."/>
            <person name="Jaron S. K."/>
        </authorList>
    </citation>
    <scope>NUCLEOTIDE SEQUENCE</scope>
</reference>
<gene>
    <name evidence="1" type="ORF">AFUS01_LOCUS18297</name>
</gene>
<evidence type="ECO:0000313" key="2">
    <source>
        <dbReference type="Proteomes" id="UP000708208"/>
    </source>
</evidence>
<sequence length="82" mass="9280">MTNGNSSLRANNSDLIIEAIFKKLNTVVEIVETFEAVGGDKSTEMIEELLKKIKQLASEILELIEIRSRYVEDLKEPVNPFL</sequence>